<proteinExistence type="predicted"/>
<dbReference type="InterPro" id="IPR050740">
    <property type="entry name" value="Aldehyde_DH_Superfamily"/>
</dbReference>
<dbReference type="PANTHER" id="PTHR43353">
    <property type="entry name" value="SUCCINATE-SEMIALDEHYDE DEHYDROGENASE, MITOCHONDRIAL"/>
    <property type="match status" value="1"/>
</dbReference>
<dbReference type="GO" id="GO:0009450">
    <property type="term" value="P:gamma-aminobutyric acid catabolic process"/>
    <property type="evidence" value="ECO:0007669"/>
    <property type="project" value="TreeGrafter"/>
</dbReference>
<dbReference type="InterPro" id="IPR016163">
    <property type="entry name" value="Ald_DH_C"/>
</dbReference>
<keyword evidence="4" id="KW-1185">Reference proteome</keyword>
<sequence>MSPFTELFINGKFVPSSTGETFEVCNPYSGAIVGTSASASSKDCKDAIEAGREAFKTWEHSPLTQRRDIYLKAADLIQSERYRLKIFQAIQEETAASIDLAMMNWAPVPNMLRTHAGLLERLKGDVYPSMTVPGAQIVTQPRAMGVIFAIAPWNAPVSLALRAVSIPILCGNTAVLKSSEISPRSHAIVVELFQEAGLPDGVLNFISMSRESAPSLTAEIIAHPAVRHINARSDRVGTIIAMQAAKYLKPCVLELGGKTPAIVLNDANISEAARSIVFSSMAHSGQICMATSRVIAQRGISDQLLAVIKSLIETLKAGDVGNDKSVALGALFNEGSASSVVKMLKDAQEKGADIVTGDVSNIGAVVQPHLVANVKSGMQIWDREVFGPALVFTVVDSIDEAVDLANDSDYSLSASVWSKDLAVAQSVASRIYSGYANINGPSIHSEPIDGLVGLGGASGYGRFSVENFTHKRVVITHPPGRKFPLVS</sequence>
<dbReference type="Gene3D" id="3.40.605.10">
    <property type="entry name" value="Aldehyde Dehydrogenase, Chain A, domain 1"/>
    <property type="match status" value="1"/>
</dbReference>
<dbReference type="InterPro" id="IPR015590">
    <property type="entry name" value="Aldehyde_DH_dom"/>
</dbReference>
<comment type="caution">
    <text evidence="3">The sequence shown here is derived from an EMBL/GenBank/DDBJ whole genome shotgun (WGS) entry which is preliminary data.</text>
</comment>
<gene>
    <name evidence="3" type="ORF">CVT25_007108</name>
</gene>
<evidence type="ECO:0000313" key="4">
    <source>
        <dbReference type="Proteomes" id="UP000283269"/>
    </source>
</evidence>
<dbReference type="Pfam" id="PF00171">
    <property type="entry name" value="Aldedh"/>
    <property type="match status" value="1"/>
</dbReference>
<evidence type="ECO:0000256" key="1">
    <source>
        <dbReference type="ARBA" id="ARBA00023002"/>
    </source>
</evidence>
<dbReference type="InParanoid" id="A0A409WVN6"/>
<name>A0A409WVN6_PSICY</name>
<dbReference type="OrthoDB" id="310895at2759"/>
<dbReference type="Gene3D" id="3.40.309.10">
    <property type="entry name" value="Aldehyde Dehydrogenase, Chain A, domain 2"/>
    <property type="match status" value="1"/>
</dbReference>
<dbReference type="PANTHER" id="PTHR43353:SF6">
    <property type="entry name" value="CYTOPLASMIC ALDEHYDE DEHYDROGENASE (EUROFUNG)"/>
    <property type="match status" value="1"/>
</dbReference>
<feature type="domain" description="Aldehyde dehydrogenase" evidence="2">
    <location>
        <begin position="13"/>
        <end position="470"/>
    </location>
</feature>
<keyword evidence="1" id="KW-0560">Oxidoreductase</keyword>
<evidence type="ECO:0000259" key="2">
    <source>
        <dbReference type="Pfam" id="PF00171"/>
    </source>
</evidence>
<dbReference type="Proteomes" id="UP000283269">
    <property type="component" value="Unassembled WGS sequence"/>
</dbReference>
<dbReference type="STRING" id="93625.A0A409WVN6"/>
<protein>
    <recommendedName>
        <fullName evidence="2">Aldehyde dehydrogenase domain-containing protein</fullName>
    </recommendedName>
</protein>
<reference evidence="3 4" key="1">
    <citation type="journal article" date="2018" name="Evol. Lett.">
        <title>Horizontal gene cluster transfer increased hallucinogenic mushroom diversity.</title>
        <authorList>
            <person name="Reynolds H.T."/>
            <person name="Vijayakumar V."/>
            <person name="Gluck-Thaler E."/>
            <person name="Korotkin H.B."/>
            <person name="Matheny P.B."/>
            <person name="Slot J.C."/>
        </authorList>
    </citation>
    <scope>NUCLEOTIDE SEQUENCE [LARGE SCALE GENOMIC DNA]</scope>
    <source>
        <strain evidence="3 4">2631</strain>
    </source>
</reference>
<dbReference type="InterPro" id="IPR016162">
    <property type="entry name" value="Ald_DH_N"/>
</dbReference>
<dbReference type="EMBL" id="NHYD01003120">
    <property type="protein sequence ID" value="PPQ82594.1"/>
    <property type="molecule type" value="Genomic_DNA"/>
</dbReference>
<evidence type="ECO:0000313" key="3">
    <source>
        <dbReference type="EMBL" id="PPQ82594.1"/>
    </source>
</evidence>
<dbReference type="GO" id="GO:0004777">
    <property type="term" value="F:succinate-semialdehyde dehydrogenase (NAD+) activity"/>
    <property type="evidence" value="ECO:0007669"/>
    <property type="project" value="TreeGrafter"/>
</dbReference>
<organism evidence="3 4">
    <name type="scientific">Psilocybe cyanescens</name>
    <dbReference type="NCBI Taxonomy" id="93625"/>
    <lineage>
        <taxon>Eukaryota</taxon>
        <taxon>Fungi</taxon>
        <taxon>Dikarya</taxon>
        <taxon>Basidiomycota</taxon>
        <taxon>Agaricomycotina</taxon>
        <taxon>Agaricomycetes</taxon>
        <taxon>Agaricomycetidae</taxon>
        <taxon>Agaricales</taxon>
        <taxon>Agaricineae</taxon>
        <taxon>Strophariaceae</taxon>
        <taxon>Psilocybe</taxon>
    </lineage>
</organism>
<accession>A0A409WVN6</accession>
<dbReference type="SUPFAM" id="SSF53720">
    <property type="entry name" value="ALDH-like"/>
    <property type="match status" value="1"/>
</dbReference>
<dbReference type="AlphaFoldDB" id="A0A409WVN6"/>
<dbReference type="InterPro" id="IPR016161">
    <property type="entry name" value="Ald_DH/histidinol_DH"/>
</dbReference>